<evidence type="ECO:0000313" key="3">
    <source>
        <dbReference type="Proteomes" id="UP000887572"/>
    </source>
</evidence>
<feature type="region of interest" description="Disordered" evidence="2">
    <location>
        <begin position="255"/>
        <end position="279"/>
    </location>
</feature>
<reference evidence="4" key="1">
    <citation type="submission" date="2022-11" db="UniProtKB">
        <authorList>
            <consortium name="WormBaseParasite"/>
        </authorList>
    </citation>
    <scope>IDENTIFICATION</scope>
</reference>
<keyword evidence="3" id="KW-1185">Reference proteome</keyword>
<evidence type="ECO:0000256" key="2">
    <source>
        <dbReference type="SAM" id="MobiDB-lite"/>
    </source>
</evidence>
<dbReference type="Proteomes" id="UP000887572">
    <property type="component" value="Unplaced"/>
</dbReference>
<feature type="region of interest" description="Disordered" evidence="2">
    <location>
        <begin position="75"/>
        <end position="97"/>
    </location>
</feature>
<organism evidence="3 4">
    <name type="scientific">Globodera rostochiensis</name>
    <name type="common">Golden nematode worm</name>
    <name type="synonym">Heterodera rostochiensis</name>
    <dbReference type="NCBI Taxonomy" id="31243"/>
    <lineage>
        <taxon>Eukaryota</taxon>
        <taxon>Metazoa</taxon>
        <taxon>Ecdysozoa</taxon>
        <taxon>Nematoda</taxon>
        <taxon>Chromadorea</taxon>
        <taxon>Rhabditida</taxon>
        <taxon>Tylenchina</taxon>
        <taxon>Tylenchomorpha</taxon>
        <taxon>Tylenchoidea</taxon>
        <taxon>Heteroderidae</taxon>
        <taxon>Heteroderinae</taxon>
        <taxon>Globodera</taxon>
    </lineage>
</organism>
<dbReference type="AlphaFoldDB" id="A0A914HR65"/>
<accession>A0A914HR65</accession>
<proteinExistence type="predicted"/>
<sequence length="279" mass="32148">MERLADGGGAPEELALKVRARRRTKGKQVEKQVINRIQSRRPIASPPAKIKPNIRRAFASLKEINDIIIDSSSVVADEDEESLKRQEKKESGKEEKKTWEDVISLLDDEVSLGEEEALFEAPKVFEEGVEKGRSEETYGFKCSKEQTNSKRMKKKRNLLIRNGMRNFRNWKTSKESRKKQKKALTLLLNVRQKALDIQDDAQRATNELQKLLGKMKKEKTPAINEEGGNDWPKYWHKHWRKTGLKRRPRRIEVVGRWSGGGNAEDRGSGEVSKEENATW</sequence>
<feature type="coiled-coil region" evidence="1">
    <location>
        <begin position="187"/>
        <end position="214"/>
    </location>
</feature>
<name>A0A914HR65_GLORO</name>
<keyword evidence="1" id="KW-0175">Coiled coil</keyword>
<evidence type="ECO:0000313" key="4">
    <source>
        <dbReference type="WBParaSite" id="Gr19_v10_g3883.t1"/>
    </source>
</evidence>
<protein>
    <submittedName>
        <fullName evidence="4">RRP15-like protein</fullName>
    </submittedName>
</protein>
<dbReference type="WBParaSite" id="Gr19_v10_g3883.t1">
    <property type="protein sequence ID" value="Gr19_v10_g3883.t1"/>
    <property type="gene ID" value="Gr19_v10_g3883"/>
</dbReference>
<evidence type="ECO:0000256" key="1">
    <source>
        <dbReference type="SAM" id="Coils"/>
    </source>
</evidence>
<feature type="compositionally biased region" description="Basic and acidic residues" evidence="2">
    <location>
        <begin position="263"/>
        <end position="279"/>
    </location>
</feature>
<feature type="compositionally biased region" description="Basic and acidic residues" evidence="2">
    <location>
        <begin position="82"/>
        <end position="97"/>
    </location>
</feature>